<dbReference type="OrthoDB" id="1649040at2"/>
<evidence type="ECO:0000313" key="1">
    <source>
        <dbReference type="EMBL" id="EFW04407.1"/>
    </source>
</evidence>
<evidence type="ECO:0000313" key="2">
    <source>
        <dbReference type="Proteomes" id="UP000003157"/>
    </source>
</evidence>
<dbReference type="Proteomes" id="UP000003157">
    <property type="component" value="Unassembled WGS sequence"/>
</dbReference>
<dbReference type="HOGENOM" id="CLU_2492527_0_0_9"/>
<comment type="caution">
    <text evidence="1">The sequence shown here is derived from an EMBL/GenBank/DDBJ whole genome shotgun (WGS) entry which is preliminary data.</text>
</comment>
<dbReference type="RefSeq" id="WP_008789377.1">
    <property type="nucleotide sequence ID" value="NZ_AKCB01000001.1"/>
</dbReference>
<dbReference type="eggNOG" id="ENOG5033C9G">
    <property type="taxonomic scope" value="Bacteria"/>
</dbReference>
<reference evidence="1 2" key="1">
    <citation type="submission" date="2010-12" db="EMBL/GenBank/DDBJ databases">
        <title>The Genome Sequence of Coprobacillus sp. strain 29_1.</title>
        <authorList>
            <consortium name="The Broad Institute Genome Sequencing Platform"/>
            <person name="Earl A."/>
            <person name="Ward D."/>
            <person name="Feldgarden M."/>
            <person name="Gevers D."/>
            <person name="Daigneault M."/>
            <person name="Sibley C.D."/>
            <person name="White A."/>
            <person name="Strauss J."/>
            <person name="Allen-Vercoe E."/>
            <person name="Young S.K."/>
            <person name="Zeng Q."/>
            <person name="Gargeya S."/>
            <person name="Fitzgerald M."/>
            <person name="Haas B."/>
            <person name="Abouelleil A."/>
            <person name="Alvarado L."/>
            <person name="Arachchi H.M."/>
            <person name="Berlin A."/>
            <person name="Brown A."/>
            <person name="Chapman S.B."/>
            <person name="Chen Z."/>
            <person name="Dunbar C."/>
            <person name="Freedman E."/>
            <person name="Gearin G."/>
            <person name="Gellesch M."/>
            <person name="Goldberg J."/>
            <person name="Griggs A."/>
            <person name="Gujja S."/>
            <person name="Heilman E."/>
            <person name="Heiman D."/>
            <person name="Howarth C."/>
            <person name="Larson L."/>
            <person name="Lui A."/>
            <person name="MacDonald P.J.P."/>
            <person name="Mehta T."/>
            <person name="Montmayeur A."/>
            <person name="Murphy C."/>
            <person name="Neiman D."/>
            <person name="Pearson M."/>
            <person name="Priest M."/>
            <person name="Roberts A."/>
            <person name="Saif S."/>
            <person name="Shea T."/>
            <person name="Shenoy N."/>
            <person name="Sisk P."/>
            <person name="Stolte C."/>
            <person name="Sykes S."/>
            <person name="White J."/>
            <person name="Yandava C."/>
            <person name="Nusbaum C."/>
            <person name="Birren B."/>
        </authorList>
    </citation>
    <scope>NUCLEOTIDE SEQUENCE [LARGE SCALE GENOMIC DNA]</scope>
    <source>
        <strain evidence="1 2">29_1</strain>
    </source>
</reference>
<dbReference type="GeneID" id="78230223"/>
<gene>
    <name evidence="1" type="ORF">HMPREF9488_02287</name>
</gene>
<protein>
    <submittedName>
        <fullName evidence="1">Uncharacterized protein</fullName>
    </submittedName>
</protein>
<keyword evidence="2" id="KW-1185">Reference proteome</keyword>
<dbReference type="AlphaFoldDB" id="E7GBZ6"/>
<accession>E7GBZ6</accession>
<organism evidence="1 2">
    <name type="scientific">Coprobacillus cateniformis</name>
    <dbReference type="NCBI Taxonomy" id="100884"/>
    <lineage>
        <taxon>Bacteria</taxon>
        <taxon>Bacillati</taxon>
        <taxon>Bacillota</taxon>
        <taxon>Erysipelotrichia</taxon>
        <taxon>Erysipelotrichales</taxon>
        <taxon>Coprobacillaceae</taxon>
        <taxon>Coprobacillus</taxon>
    </lineage>
</organism>
<name>E7GBZ6_9FIRM</name>
<sequence>MANVVNFNMVVEINQLLKEKEIEYSIHALGGCTCAGLRLKQDGKEYPVNEILEVINSYLDQKWMKVRQDDKDPYILNVESKFDFEK</sequence>
<dbReference type="STRING" id="100884.GCA_000269565_02402"/>
<proteinExistence type="predicted"/>
<dbReference type="EMBL" id="ADKX01000037">
    <property type="protein sequence ID" value="EFW04407.1"/>
    <property type="molecule type" value="Genomic_DNA"/>
</dbReference>